<evidence type="ECO:0000256" key="3">
    <source>
        <dbReference type="SAM" id="MobiDB-lite"/>
    </source>
</evidence>
<keyword evidence="1 2" id="KW-0694">RNA-binding</keyword>
<comment type="caution">
    <text evidence="5">The sequence shown here is derived from an EMBL/GenBank/DDBJ whole genome shotgun (WGS) entry which is preliminary data.</text>
</comment>
<organism evidence="5 6">
    <name type="scientific">Mesosutterella porci</name>
    <dbReference type="NCBI Taxonomy" id="2915351"/>
    <lineage>
        <taxon>Bacteria</taxon>
        <taxon>Pseudomonadati</taxon>
        <taxon>Pseudomonadota</taxon>
        <taxon>Betaproteobacteria</taxon>
        <taxon>Burkholderiales</taxon>
        <taxon>Sutterellaceae</taxon>
        <taxon>Mesosutterella</taxon>
    </lineage>
</organism>
<gene>
    <name evidence="5" type="ORF">MAF45_09140</name>
</gene>
<reference evidence="5 6" key="1">
    <citation type="submission" date="2022-02" db="EMBL/GenBank/DDBJ databases">
        <title>Mesosutterella porci, a novel member of the family Sutterellaceae from pig feces.</title>
        <authorList>
            <person name="Wylensek D."/>
            <person name="Clavel T."/>
        </authorList>
    </citation>
    <scope>NUCLEOTIDE SEQUENCE [LARGE SCALE GENOMIC DNA]</scope>
    <source>
        <strain evidence="6">oilRF-744-wt-GAM-9</strain>
    </source>
</reference>
<feature type="compositionally biased region" description="Basic residues" evidence="3">
    <location>
        <begin position="126"/>
        <end position="145"/>
    </location>
</feature>
<dbReference type="EMBL" id="JAKNCT010000011">
    <property type="protein sequence ID" value="MCG5031602.1"/>
    <property type="molecule type" value="Genomic_DNA"/>
</dbReference>
<dbReference type="InterPro" id="IPR051925">
    <property type="entry name" value="RNA-binding_domain"/>
</dbReference>
<dbReference type="PROSITE" id="PS51295">
    <property type="entry name" value="CRM"/>
    <property type="match status" value="1"/>
</dbReference>
<dbReference type="PANTHER" id="PTHR40065:SF3">
    <property type="entry name" value="RNA-BINDING PROTEIN YHBY"/>
    <property type="match status" value="1"/>
</dbReference>
<keyword evidence="6" id="KW-1185">Reference proteome</keyword>
<evidence type="ECO:0000313" key="5">
    <source>
        <dbReference type="EMBL" id="MCG5031602.1"/>
    </source>
</evidence>
<dbReference type="Gene3D" id="3.30.110.60">
    <property type="entry name" value="YhbY-like"/>
    <property type="match status" value="1"/>
</dbReference>
<dbReference type="SUPFAM" id="SSF75471">
    <property type="entry name" value="YhbY-like"/>
    <property type="match status" value="1"/>
</dbReference>
<feature type="domain" description="CRM" evidence="4">
    <location>
        <begin position="4"/>
        <end position="100"/>
    </location>
</feature>
<dbReference type="InterPro" id="IPR001890">
    <property type="entry name" value="RNA-binding_CRM"/>
</dbReference>
<dbReference type="PANTHER" id="PTHR40065">
    <property type="entry name" value="RNA-BINDING PROTEIN YHBY"/>
    <property type="match status" value="1"/>
</dbReference>
<dbReference type="InterPro" id="IPR035920">
    <property type="entry name" value="YhbY-like_sf"/>
</dbReference>
<feature type="region of interest" description="Disordered" evidence="3">
    <location>
        <begin position="91"/>
        <end position="152"/>
    </location>
</feature>
<evidence type="ECO:0000256" key="1">
    <source>
        <dbReference type="ARBA" id="ARBA00022884"/>
    </source>
</evidence>
<name>A0ABS9MSK3_9BURK</name>
<dbReference type="Proteomes" id="UP001297600">
    <property type="component" value="Unassembled WGS sequence"/>
</dbReference>
<dbReference type="SMART" id="SM01103">
    <property type="entry name" value="CRS1_YhbY"/>
    <property type="match status" value="1"/>
</dbReference>
<protein>
    <submittedName>
        <fullName evidence="5">YhbY family RNA-binding protein</fullName>
    </submittedName>
</protein>
<evidence type="ECO:0000256" key="2">
    <source>
        <dbReference type="PROSITE-ProRule" id="PRU00626"/>
    </source>
</evidence>
<dbReference type="RefSeq" id="WP_237979691.1">
    <property type="nucleotide sequence ID" value="NZ_JAKNCT010000011.1"/>
</dbReference>
<feature type="compositionally biased region" description="Basic and acidic residues" evidence="3">
    <location>
        <begin position="92"/>
        <end position="110"/>
    </location>
</feature>
<proteinExistence type="predicted"/>
<accession>A0ABS9MSK3</accession>
<sequence length="152" mass="17200">MTELIIDRDERLKLRAQSHDLAPAVLLGQNGLTEAVLKEIDKAMNARGLVKIRIPGDDREARSEIIARILDQLNAALIQAIGKTVTVWRPIPEQKNEEKTEQRPDREARKPRSRGGKILKTDKKRLAQAKKPVRRAHPKRGRLVKKAMGAKQ</sequence>
<evidence type="ECO:0000259" key="4">
    <source>
        <dbReference type="PROSITE" id="PS51295"/>
    </source>
</evidence>
<dbReference type="Pfam" id="PF01985">
    <property type="entry name" value="CRS1_YhbY"/>
    <property type="match status" value="1"/>
</dbReference>
<evidence type="ECO:0000313" key="6">
    <source>
        <dbReference type="Proteomes" id="UP001297600"/>
    </source>
</evidence>